<dbReference type="InterPro" id="IPR004046">
    <property type="entry name" value="GST_C"/>
</dbReference>
<evidence type="ECO:0000259" key="5">
    <source>
        <dbReference type="PROSITE" id="PS50405"/>
    </source>
</evidence>
<dbReference type="AlphaFoldDB" id="A0A0B6RY88"/>
<accession>A0A0B6RY88</accession>
<dbReference type="SFLD" id="SFLDS00019">
    <property type="entry name" value="Glutathione_Transferase_(cytos"/>
    <property type="match status" value="1"/>
</dbReference>
<dbReference type="Gene3D" id="1.20.1050.10">
    <property type="match status" value="1"/>
</dbReference>
<dbReference type="PANTHER" id="PTHR44051:SF19">
    <property type="entry name" value="DISULFIDE-BOND OXIDOREDUCTASE YFCG"/>
    <property type="match status" value="1"/>
</dbReference>
<feature type="domain" description="GST N-terminal" evidence="4">
    <location>
        <begin position="1"/>
        <end position="81"/>
    </location>
</feature>
<dbReference type="OrthoDB" id="5958450at2"/>
<dbReference type="InterPro" id="IPR036249">
    <property type="entry name" value="Thioredoxin-like_sf"/>
</dbReference>
<dbReference type="Proteomes" id="UP000031838">
    <property type="component" value="Chromosome 1"/>
</dbReference>
<dbReference type="EMBL" id="CP002580">
    <property type="protein sequence ID" value="AJK44956.1"/>
    <property type="molecule type" value="Genomic_DNA"/>
</dbReference>
<dbReference type="InterPro" id="IPR010987">
    <property type="entry name" value="Glutathione-S-Trfase_C-like"/>
</dbReference>
<dbReference type="InterPro" id="IPR004045">
    <property type="entry name" value="Glutathione_S-Trfase_N"/>
</dbReference>
<dbReference type="SFLD" id="SFLDG00358">
    <property type="entry name" value="Main_(cytGST)"/>
    <property type="match status" value="1"/>
</dbReference>
<name>A0A0B6RY88_BURPL</name>
<dbReference type="KEGG" id="bgp:BGL_1c04140"/>
<reference evidence="7" key="1">
    <citation type="submission" date="2011-03" db="EMBL/GenBank/DDBJ databases">
        <authorList>
            <person name="Voget S."/>
            <person name="Streit W.R."/>
            <person name="Jaeger K.E."/>
            <person name="Daniel R."/>
        </authorList>
    </citation>
    <scope>NUCLEOTIDE SEQUENCE [LARGE SCALE GENOMIC DNA]</scope>
    <source>
        <strain evidence="7">PG1</strain>
    </source>
</reference>
<dbReference type="PANTHER" id="PTHR44051">
    <property type="entry name" value="GLUTATHIONE S-TRANSFERASE-RELATED"/>
    <property type="match status" value="1"/>
</dbReference>
<dbReference type="SFLD" id="SFLDG01150">
    <property type="entry name" value="Main.1:_Beta-like"/>
    <property type="match status" value="1"/>
</dbReference>
<dbReference type="GO" id="GO:0004364">
    <property type="term" value="F:glutathione transferase activity"/>
    <property type="evidence" value="ECO:0007669"/>
    <property type="project" value="UniProtKB-EC"/>
</dbReference>
<dbReference type="CDD" id="cd03047">
    <property type="entry name" value="GST_N_2"/>
    <property type="match status" value="1"/>
</dbReference>
<organism evidence="6 7">
    <name type="scientific">Burkholderia plantarii</name>
    <dbReference type="NCBI Taxonomy" id="41899"/>
    <lineage>
        <taxon>Bacteria</taxon>
        <taxon>Pseudomonadati</taxon>
        <taxon>Pseudomonadota</taxon>
        <taxon>Betaproteobacteria</taxon>
        <taxon>Burkholderiales</taxon>
        <taxon>Burkholderiaceae</taxon>
        <taxon>Burkholderia</taxon>
    </lineage>
</organism>
<gene>
    <name evidence="6" type="ORF">BGL_1c04140</name>
</gene>
<evidence type="ECO:0000313" key="6">
    <source>
        <dbReference type="EMBL" id="AJK44956.1"/>
    </source>
</evidence>
<dbReference type="RefSeq" id="WP_042623748.1">
    <property type="nucleotide sequence ID" value="NZ_BSTO01000018.1"/>
</dbReference>
<evidence type="ECO:0000313" key="7">
    <source>
        <dbReference type="Proteomes" id="UP000031838"/>
    </source>
</evidence>
<dbReference type="PROSITE" id="PS50404">
    <property type="entry name" value="GST_NTER"/>
    <property type="match status" value="1"/>
</dbReference>
<protein>
    <submittedName>
        <fullName evidence="6">Glutathione S-transferase</fullName>
        <ecNumber evidence="6">2.5.1.18</ecNumber>
    </submittedName>
</protein>
<evidence type="ECO:0000259" key="4">
    <source>
        <dbReference type="PROSITE" id="PS50404"/>
    </source>
</evidence>
<evidence type="ECO:0000256" key="1">
    <source>
        <dbReference type="ARBA" id="ARBA00007409"/>
    </source>
</evidence>
<evidence type="ECO:0000256" key="3">
    <source>
        <dbReference type="RuleBase" id="RU003494"/>
    </source>
</evidence>
<dbReference type="FunFam" id="3.40.30.10:FF:000039">
    <property type="entry name" value="Glutathione S-transferase domain"/>
    <property type="match status" value="1"/>
</dbReference>
<dbReference type="InterPro" id="IPR036282">
    <property type="entry name" value="Glutathione-S-Trfase_C_sf"/>
</dbReference>
<keyword evidence="2 6" id="KW-0808">Transferase</keyword>
<sequence length="215" mass="24915">MLTVWGRERGLCVKKVLWCLEDLELKFDRIDAGRQYGRTNEEEYLKMNRNGLVPTLVDDGYVLWESNSIMRYLAMTYGPTTFYPVNDAKLHADVNRWLDWSMGALWPDIVPLFTSLIRTAPEKRDMNAVRVQSTRLIKNWGIADEYLAGKKYITGDEFTIADIALGVLAQTYDTFELDNKPELPNFNQWYARIAERPGFQRYAVLPPEPDPTSNH</sequence>
<dbReference type="Gene3D" id="3.40.30.10">
    <property type="entry name" value="Glutaredoxin"/>
    <property type="match status" value="1"/>
</dbReference>
<dbReference type="InterPro" id="IPR040079">
    <property type="entry name" value="Glutathione_S-Trfase"/>
</dbReference>
<dbReference type="SUPFAM" id="SSF52833">
    <property type="entry name" value="Thioredoxin-like"/>
    <property type="match status" value="1"/>
</dbReference>
<dbReference type="EC" id="2.5.1.18" evidence="6"/>
<comment type="similarity">
    <text evidence="1 3">Belongs to the GST superfamily.</text>
</comment>
<dbReference type="Pfam" id="PF02798">
    <property type="entry name" value="GST_N"/>
    <property type="match status" value="1"/>
</dbReference>
<keyword evidence="7" id="KW-1185">Reference proteome</keyword>
<dbReference type="HOGENOM" id="CLU_011226_6_2_4"/>
<dbReference type="Pfam" id="PF00043">
    <property type="entry name" value="GST_C"/>
    <property type="match status" value="1"/>
</dbReference>
<evidence type="ECO:0000256" key="2">
    <source>
        <dbReference type="ARBA" id="ARBA00022679"/>
    </source>
</evidence>
<dbReference type="SUPFAM" id="SSF47616">
    <property type="entry name" value="GST C-terminal domain-like"/>
    <property type="match status" value="1"/>
</dbReference>
<dbReference type="PROSITE" id="PS50405">
    <property type="entry name" value="GST_CTER"/>
    <property type="match status" value="1"/>
</dbReference>
<feature type="domain" description="GST C-terminal" evidence="5">
    <location>
        <begin position="87"/>
        <end position="213"/>
    </location>
</feature>
<proteinExistence type="inferred from homology"/>
<reference evidence="6 7" key="2">
    <citation type="journal article" date="2016" name="Appl. Microbiol. Biotechnol.">
        <title>Mutations improving production and secretion of extracellular lipase by Burkholderia glumae PG1.</title>
        <authorList>
            <person name="Knapp A."/>
            <person name="Voget S."/>
            <person name="Gao R."/>
            <person name="Zaburannyi N."/>
            <person name="Krysciak D."/>
            <person name="Breuer M."/>
            <person name="Hauer B."/>
            <person name="Streit W.R."/>
            <person name="Muller R."/>
            <person name="Daniel R."/>
            <person name="Jaeger K.E."/>
        </authorList>
    </citation>
    <scope>NUCLEOTIDE SEQUENCE [LARGE SCALE GENOMIC DNA]</scope>
    <source>
        <strain evidence="6 7">PG1</strain>
    </source>
</reference>